<organism evidence="2 3">
    <name type="scientific">Slackia piriformis YIT 12062</name>
    <dbReference type="NCBI Taxonomy" id="742818"/>
    <lineage>
        <taxon>Bacteria</taxon>
        <taxon>Bacillati</taxon>
        <taxon>Actinomycetota</taxon>
        <taxon>Coriobacteriia</taxon>
        <taxon>Eggerthellales</taxon>
        <taxon>Eggerthellaceae</taxon>
        <taxon>Slackia</taxon>
    </lineage>
</organism>
<dbReference type="PATRIC" id="fig|742818.3.peg.915"/>
<dbReference type="InterPro" id="IPR018768">
    <property type="entry name" value="DUF2344"/>
</dbReference>
<dbReference type="OrthoDB" id="9780488at2"/>
<evidence type="ECO:0000259" key="1">
    <source>
        <dbReference type="Pfam" id="PF10105"/>
    </source>
</evidence>
<feature type="domain" description="DUF2344" evidence="1">
    <location>
        <begin position="5"/>
        <end position="203"/>
    </location>
</feature>
<dbReference type="eggNOG" id="COG5011">
    <property type="taxonomic scope" value="Bacteria"/>
</dbReference>
<name>K0YX91_9ACTN</name>
<sequence length="232" mass="25061">MADFRLRVTYAMSGRLVMLSHLEVARALERAVRRANLPYAVSQGFSPHMKQAFGAALPVGVGGTEEIFDVQLTEYVAPDKALDRLRAASAADLMPYKACYITKDVPAASVAYPFSTYRAVLAFDDEGFAESADSSSSADSAPSDFGALAQRVASLRVPESITVVRKKKEKVLVPSDFLVGAMQAQGDALEFTLEAKKTGSLRPDVLLEAMLEGTGLHAVSIMRIRQREKAGE</sequence>
<dbReference type="NCBIfam" id="TIGR03936">
    <property type="entry name" value="sam_1_link_chp"/>
    <property type="match status" value="1"/>
</dbReference>
<dbReference type="Pfam" id="PF10105">
    <property type="entry name" value="DUF2344"/>
    <property type="match status" value="1"/>
</dbReference>
<protein>
    <submittedName>
        <fullName evidence="2">Radical SAM-linked protein</fullName>
    </submittedName>
</protein>
<dbReference type="HOGENOM" id="CLU_083579_0_1_11"/>
<reference evidence="2 3" key="1">
    <citation type="submission" date="2012-08" db="EMBL/GenBank/DDBJ databases">
        <title>The Genome Sequence of Slackia piriformis YIT 12062.</title>
        <authorList>
            <consortium name="The Broad Institute Genome Sequencing Platform"/>
            <person name="Earl A."/>
            <person name="Ward D."/>
            <person name="Feldgarden M."/>
            <person name="Gevers D."/>
            <person name="Morotomi M."/>
            <person name="Walker B."/>
            <person name="Young S.K."/>
            <person name="Zeng Q."/>
            <person name="Gargeya S."/>
            <person name="Fitzgerald M."/>
            <person name="Haas B."/>
            <person name="Abouelleil A."/>
            <person name="Alvarado L."/>
            <person name="Arachchi H.M."/>
            <person name="Berlin A.M."/>
            <person name="Chapman S.B."/>
            <person name="Goldberg J."/>
            <person name="Griggs A."/>
            <person name="Gujja S."/>
            <person name="Hansen M."/>
            <person name="Howarth C."/>
            <person name="Imamovic A."/>
            <person name="Larimer J."/>
            <person name="McCowen C."/>
            <person name="Montmayeur A."/>
            <person name="Murphy C."/>
            <person name="Neiman D."/>
            <person name="Pearson M."/>
            <person name="Priest M."/>
            <person name="Roberts A."/>
            <person name="Saif S."/>
            <person name="Shea T."/>
            <person name="Sisk P."/>
            <person name="Sykes S."/>
            <person name="Wortman J."/>
            <person name="Nusbaum C."/>
            <person name="Birren B."/>
        </authorList>
    </citation>
    <scope>NUCLEOTIDE SEQUENCE [LARGE SCALE GENOMIC DNA]</scope>
    <source>
        <strain evidence="2 3">YIT 12062</strain>
    </source>
</reference>
<proteinExistence type="predicted"/>
<accession>K0YX91</accession>
<dbReference type="InParanoid" id="K0YX91"/>
<dbReference type="EMBL" id="ADMD01000006">
    <property type="protein sequence ID" value="EJZ84149.1"/>
    <property type="molecule type" value="Genomic_DNA"/>
</dbReference>
<evidence type="ECO:0000313" key="3">
    <source>
        <dbReference type="Proteomes" id="UP000006069"/>
    </source>
</evidence>
<comment type="caution">
    <text evidence="2">The sequence shown here is derived from an EMBL/GenBank/DDBJ whole genome shotgun (WGS) entry which is preliminary data.</text>
</comment>
<dbReference type="RefSeq" id="WP_009139079.1">
    <property type="nucleotide sequence ID" value="NZ_JH815198.1"/>
</dbReference>
<dbReference type="AlphaFoldDB" id="K0YX91"/>
<keyword evidence="3" id="KW-1185">Reference proteome</keyword>
<dbReference type="Proteomes" id="UP000006069">
    <property type="component" value="Unassembled WGS sequence"/>
</dbReference>
<gene>
    <name evidence="2" type="ORF">HMPREF9451_00865</name>
</gene>
<evidence type="ECO:0000313" key="2">
    <source>
        <dbReference type="EMBL" id="EJZ84149.1"/>
    </source>
</evidence>